<dbReference type="EMBL" id="KV426402">
    <property type="protein sequence ID" value="KZV81290.1"/>
    <property type="molecule type" value="Genomic_DNA"/>
</dbReference>
<name>A0A165BV18_EXIGL</name>
<proteinExistence type="predicted"/>
<accession>A0A165BV18</accession>
<sequence length="399" mass="45287">MWRRRYLLRQTRRAKLPPGYRRLKKAQANDLQTRLDAVVTYLRGEVDSIATEFSRTPAWVRGQLYGGSKSSRFLRRTQKTRLYDVYLHFRAKEINAELPDGSKKRLQEIKEIISRERRSYKTRPADEQAKWWAEYEADKESASRDKRVNRKGEQQDAASTLKRASVELDTLFTRTGVRSLLIACRSDILFTMPPYIFCDEGTEKFVNVALGKTTDQLARALEMWTIHGPSGLATAPTNAKQLINEVRSLVQAKLDDILATRYPAEPPSVTMNYKSYDAAIVATHGVRLVGWDVPMKNPGQLGMDNVRKMYNGLINQTVKWEIVPPPADGEDPGVAPSRKRQRRCDADKPRGPNIRTTGKAAATKEKGKGSSKPKRKRRKKGEDADDSSEEEDSGEDSDE</sequence>
<keyword evidence="3" id="KW-1185">Reference proteome</keyword>
<gene>
    <name evidence="2" type="ORF">EXIGLDRAFT_779876</name>
</gene>
<reference evidence="2 3" key="1">
    <citation type="journal article" date="2016" name="Mol. Biol. Evol.">
        <title>Comparative Genomics of Early-Diverging Mushroom-Forming Fungi Provides Insights into the Origins of Lignocellulose Decay Capabilities.</title>
        <authorList>
            <person name="Nagy L.G."/>
            <person name="Riley R."/>
            <person name="Tritt A."/>
            <person name="Adam C."/>
            <person name="Daum C."/>
            <person name="Floudas D."/>
            <person name="Sun H."/>
            <person name="Yadav J.S."/>
            <person name="Pangilinan J."/>
            <person name="Larsson K.H."/>
            <person name="Matsuura K."/>
            <person name="Barry K."/>
            <person name="Labutti K."/>
            <person name="Kuo R."/>
            <person name="Ohm R.A."/>
            <person name="Bhattacharya S.S."/>
            <person name="Shirouzu T."/>
            <person name="Yoshinaga Y."/>
            <person name="Martin F.M."/>
            <person name="Grigoriev I.V."/>
            <person name="Hibbett D.S."/>
        </authorList>
    </citation>
    <scope>NUCLEOTIDE SEQUENCE [LARGE SCALE GENOMIC DNA]</scope>
    <source>
        <strain evidence="2 3">HHB12029</strain>
    </source>
</reference>
<feature type="compositionally biased region" description="Basic residues" evidence="1">
    <location>
        <begin position="369"/>
        <end position="379"/>
    </location>
</feature>
<evidence type="ECO:0000313" key="3">
    <source>
        <dbReference type="Proteomes" id="UP000077266"/>
    </source>
</evidence>
<evidence type="ECO:0000256" key="1">
    <source>
        <dbReference type="SAM" id="MobiDB-lite"/>
    </source>
</evidence>
<dbReference type="InParanoid" id="A0A165BV18"/>
<feature type="compositionally biased region" description="Acidic residues" evidence="1">
    <location>
        <begin position="383"/>
        <end position="399"/>
    </location>
</feature>
<feature type="region of interest" description="Disordered" evidence="1">
    <location>
        <begin position="322"/>
        <end position="399"/>
    </location>
</feature>
<dbReference type="AlphaFoldDB" id="A0A165BV18"/>
<organism evidence="2 3">
    <name type="scientific">Exidia glandulosa HHB12029</name>
    <dbReference type="NCBI Taxonomy" id="1314781"/>
    <lineage>
        <taxon>Eukaryota</taxon>
        <taxon>Fungi</taxon>
        <taxon>Dikarya</taxon>
        <taxon>Basidiomycota</taxon>
        <taxon>Agaricomycotina</taxon>
        <taxon>Agaricomycetes</taxon>
        <taxon>Auriculariales</taxon>
        <taxon>Exidiaceae</taxon>
        <taxon>Exidia</taxon>
    </lineage>
</organism>
<dbReference type="OrthoDB" id="3223825at2759"/>
<evidence type="ECO:0000313" key="2">
    <source>
        <dbReference type="EMBL" id="KZV81290.1"/>
    </source>
</evidence>
<dbReference type="Proteomes" id="UP000077266">
    <property type="component" value="Unassembled WGS sequence"/>
</dbReference>
<protein>
    <submittedName>
        <fullName evidence="2">Uncharacterized protein</fullName>
    </submittedName>
</protein>